<gene>
    <name evidence="3" type="primary">vioD</name>
    <name evidence="3" type="ORF">ROA7745_03953</name>
</gene>
<dbReference type="Pfam" id="PF00155">
    <property type="entry name" value="Aminotran_1_2"/>
    <property type="match status" value="1"/>
</dbReference>
<keyword evidence="4" id="KW-1185">Reference proteome</keyword>
<evidence type="ECO:0000256" key="1">
    <source>
        <dbReference type="RuleBase" id="RU000481"/>
    </source>
</evidence>
<dbReference type="SUPFAM" id="SSF53383">
    <property type="entry name" value="PLP-dependent transferases"/>
    <property type="match status" value="1"/>
</dbReference>
<protein>
    <recommendedName>
        <fullName evidence="1">Aminotransferase</fullName>
        <ecNumber evidence="1">2.6.1.-</ecNumber>
    </recommendedName>
</protein>
<dbReference type="EMBL" id="FWXB01000020">
    <property type="protein sequence ID" value="SMC14089.1"/>
    <property type="molecule type" value="Genomic_DNA"/>
</dbReference>
<dbReference type="PANTHER" id="PTHR43510:SF1">
    <property type="entry name" value="AMINOTRANSFERASE FUNCTION, HYPOTHETICAL (EUROFUNG)"/>
    <property type="match status" value="1"/>
</dbReference>
<keyword evidence="1" id="KW-0808">Transferase</keyword>
<sequence length="388" mass="43054">MKIKPFGVEIWMNEFENHCEFNLAETCVASLTVEQLLEMSGKNANVLDDLMPMKLTYGAIEGSDRLRDAICTLYQHQRRDNIVVTHGAIGANALVHETLVEPGDHVISVRPTYQQHYSIPESYGATVDILQLRPENGFLPDLNEFAALIRPETKLVAINNPNNPTGALMDAGYLEKFIEIARSSQAYILCDEVYRGTAQDGDGFSPAIADLYERGISVAGMSKTFSLAGLRLGWIAAGPEIREAVSIHRDYNTISVGMLDDYFAALALESKARILERSHQITRGNLQILDDWVKREPAISYIKPKAGTTALLKYDFDMPSREFCIALLKETGVMFTPGSVLHMEGWLRVGYANSPEILRNGLAKVSGFLRQLNDQGIPAARVEMQVTT</sequence>
<dbReference type="GO" id="GO:0030170">
    <property type="term" value="F:pyridoxal phosphate binding"/>
    <property type="evidence" value="ECO:0007669"/>
    <property type="project" value="InterPro"/>
</dbReference>
<dbReference type="RefSeq" id="WP_085801999.1">
    <property type="nucleotide sequence ID" value="NZ_FWXB01000020.1"/>
</dbReference>
<organism evidence="3 4">
    <name type="scientific">Roseovarius aestuarii</name>
    <dbReference type="NCBI Taxonomy" id="475083"/>
    <lineage>
        <taxon>Bacteria</taxon>
        <taxon>Pseudomonadati</taxon>
        <taxon>Pseudomonadota</taxon>
        <taxon>Alphaproteobacteria</taxon>
        <taxon>Rhodobacterales</taxon>
        <taxon>Roseobacteraceae</taxon>
        <taxon>Roseovarius</taxon>
    </lineage>
</organism>
<dbReference type="CDD" id="cd00609">
    <property type="entry name" value="AAT_like"/>
    <property type="match status" value="1"/>
</dbReference>
<keyword evidence="3" id="KW-0456">Lyase</keyword>
<comment type="cofactor">
    <cofactor evidence="1">
        <name>pyridoxal 5'-phosphate</name>
        <dbReference type="ChEBI" id="CHEBI:597326"/>
    </cofactor>
</comment>
<proteinExistence type="inferred from homology"/>
<feature type="domain" description="Aminotransferase class I/classII large" evidence="2">
    <location>
        <begin position="55"/>
        <end position="356"/>
    </location>
</feature>
<dbReference type="PROSITE" id="PS00105">
    <property type="entry name" value="AA_TRANSFER_CLASS_1"/>
    <property type="match status" value="1"/>
</dbReference>
<dbReference type="Gene3D" id="3.40.640.10">
    <property type="entry name" value="Type I PLP-dependent aspartate aminotransferase-like (Major domain)"/>
    <property type="match status" value="1"/>
</dbReference>
<reference evidence="3 4" key="1">
    <citation type="submission" date="2017-03" db="EMBL/GenBank/DDBJ databases">
        <authorList>
            <person name="Afonso C.L."/>
            <person name="Miller P.J."/>
            <person name="Scott M.A."/>
            <person name="Spackman E."/>
            <person name="Goraichik I."/>
            <person name="Dimitrov K.M."/>
            <person name="Suarez D.L."/>
            <person name="Swayne D.E."/>
        </authorList>
    </citation>
    <scope>NUCLEOTIDE SEQUENCE [LARGE SCALE GENOMIC DNA]</scope>
    <source>
        <strain evidence="3 4">CECT 7745</strain>
    </source>
</reference>
<accession>A0A1X7BXT8</accession>
<dbReference type="EC" id="2.6.1.-" evidence="1"/>
<dbReference type="InterPro" id="IPR004839">
    <property type="entry name" value="Aminotransferase_I/II_large"/>
</dbReference>
<dbReference type="InterPro" id="IPR015421">
    <property type="entry name" value="PyrdxlP-dep_Trfase_major"/>
</dbReference>
<dbReference type="InterPro" id="IPR015422">
    <property type="entry name" value="PyrdxlP-dep_Trfase_small"/>
</dbReference>
<dbReference type="NCBIfam" id="NF005593">
    <property type="entry name" value="PRK07324.1"/>
    <property type="match status" value="1"/>
</dbReference>
<dbReference type="Gene3D" id="3.90.1150.10">
    <property type="entry name" value="Aspartate Aminotransferase, domain 1"/>
    <property type="match status" value="1"/>
</dbReference>
<evidence type="ECO:0000313" key="3">
    <source>
        <dbReference type="EMBL" id="SMC14089.1"/>
    </source>
</evidence>
<dbReference type="InterPro" id="IPR004838">
    <property type="entry name" value="NHTrfase_class1_PyrdxlP-BS"/>
</dbReference>
<dbReference type="GO" id="GO:0008483">
    <property type="term" value="F:transaminase activity"/>
    <property type="evidence" value="ECO:0007669"/>
    <property type="project" value="UniProtKB-KW"/>
</dbReference>
<dbReference type="OrthoDB" id="9803354at2"/>
<evidence type="ECO:0000313" key="4">
    <source>
        <dbReference type="Proteomes" id="UP000193224"/>
    </source>
</evidence>
<dbReference type="PANTHER" id="PTHR43510">
    <property type="entry name" value="AMINOTRANSFERASE FUNCTION, HYPOTHETICAL (EUROFUNG)"/>
    <property type="match status" value="1"/>
</dbReference>
<dbReference type="GO" id="GO:0016829">
    <property type="term" value="F:lyase activity"/>
    <property type="evidence" value="ECO:0007669"/>
    <property type="project" value="UniProtKB-KW"/>
</dbReference>
<comment type="similarity">
    <text evidence="1">Belongs to the class-I pyridoxal-phosphate-dependent aminotransferase family.</text>
</comment>
<evidence type="ECO:0000259" key="2">
    <source>
        <dbReference type="Pfam" id="PF00155"/>
    </source>
</evidence>
<name>A0A1X7BXT8_9RHOB</name>
<keyword evidence="1" id="KW-0032">Aminotransferase</keyword>
<dbReference type="InterPro" id="IPR015424">
    <property type="entry name" value="PyrdxlP-dep_Trfase"/>
</dbReference>
<dbReference type="Proteomes" id="UP000193224">
    <property type="component" value="Unassembled WGS sequence"/>
</dbReference>
<dbReference type="AlphaFoldDB" id="A0A1X7BXT8"/>